<proteinExistence type="predicted"/>
<sequence length="30" mass="3315">VTRITPAKKFSLRRKFVELQVPGMLAALSG</sequence>
<dbReference type="EMBL" id="UINC01001581">
    <property type="protein sequence ID" value="SUZ84091.1"/>
    <property type="molecule type" value="Genomic_DNA"/>
</dbReference>
<feature type="non-terminal residue" evidence="1">
    <location>
        <position position="1"/>
    </location>
</feature>
<accession>A0A381QXF0</accession>
<gene>
    <name evidence="1" type="ORF">METZ01_LOCUS36945</name>
</gene>
<dbReference type="AlphaFoldDB" id="A0A381QXF0"/>
<reference evidence="1" key="1">
    <citation type="submission" date="2018-05" db="EMBL/GenBank/DDBJ databases">
        <authorList>
            <person name="Lanie J.A."/>
            <person name="Ng W.-L."/>
            <person name="Kazmierczak K.M."/>
            <person name="Andrzejewski T.M."/>
            <person name="Davidsen T.M."/>
            <person name="Wayne K.J."/>
            <person name="Tettelin H."/>
            <person name="Glass J.I."/>
            <person name="Rusch D."/>
            <person name="Podicherti R."/>
            <person name="Tsui H.-C.T."/>
            <person name="Winkler M.E."/>
        </authorList>
    </citation>
    <scope>NUCLEOTIDE SEQUENCE</scope>
</reference>
<name>A0A381QXF0_9ZZZZ</name>
<protein>
    <submittedName>
        <fullName evidence="1">Uncharacterized protein</fullName>
    </submittedName>
</protein>
<organism evidence="1">
    <name type="scientific">marine metagenome</name>
    <dbReference type="NCBI Taxonomy" id="408172"/>
    <lineage>
        <taxon>unclassified sequences</taxon>
        <taxon>metagenomes</taxon>
        <taxon>ecological metagenomes</taxon>
    </lineage>
</organism>
<evidence type="ECO:0000313" key="1">
    <source>
        <dbReference type="EMBL" id="SUZ84091.1"/>
    </source>
</evidence>